<keyword evidence="1" id="KW-1133">Transmembrane helix</keyword>
<keyword evidence="1" id="KW-0812">Transmembrane</keyword>
<dbReference type="RefSeq" id="WP_083563381.1">
    <property type="nucleotide sequence ID" value="NZ_AQQV01000005.1"/>
</dbReference>
<comment type="caution">
    <text evidence="3">The sequence shown here is derived from an EMBL/GenBank/DDBJ whole genome shotgun (WGS) entry which is preliminary data.</text>
</comment>
<dbReference type="InterPro" id="IPR025646">
    <property type="entry name" value="DUF4350"/>
</dbReference>
<feature type="transmembrane region" description="Helical" evidence="1">
    <location>
        <begin position="410"/>
        <end position="433"/>
    </location>
</feature>
<organism evidence="3 4">
    <name type="scientific">Oceanococcus atlanticus</name>
    <dbReference type="NCBI Taxonomy" id="1317117"/>
    <lineage>
        <taxon>Bacteria</taxon>
        <taxon>Pseudomonadati</taxon>
        <taxon>Pseudomonadota</taxon>
        <taxon>Gammaproteobacteria</taxon>
        <taxon>Chromatiales</taxon>
        <taxon>Oceanococcaceae</taxon>
        <taxon>Oceanococcus</taxon>
    </lineage>
</organism>
<evidence type="ECO:0000259" key="2">
    <source>
        <dbReference type="Pfam" id="PF14258"/>
    </source>
</evidence>
<keyword evidence="1" id="KW-0472">Membrane</keyword>
<reference evidence="3 4" key="1">
    <citation type="submission" date="2013-04" db="EMBL/GenBank/DDBJ databases">
        <title>Oceanococcus atlanticus 22II-S10r2 Genome Sequencing.</title>
        <authorList>
            <person name="Lai Q."/>
            <person name="Li G."/>
            <person name="Shao Z."/>
        </authorList>
    </citation>
    <scope>NUCLEOTIDE SEQUENCE [LARGE SCALE GENOMIC DNA]</scope>
    <source>
        <strain evidence="3 4">22II-S10r2</strain>
    </source>
</reference>
<evidence type="ECO:0000313" key="4">
    <source>
        <dbReference type="Proteomes" id="UP000192342"/>
    </source>
</evidence>
<sequence>MKRKANLLLTSALWLYVIIAAGFVSLRYNQQFDWTANNRNTLTAASATLLQTLPDPIQATAWVYPSADARREISARFAPYLREKDNFSLTFRDPASDPQAIRTLGIGESGEVVLEYRKRHEKLSVLSEPDITAALQRLGQTSSAHLVFLTGHGERDLQDDSQSGYTELSTLLQDKGLRVSRHSLATESLPDDAQLVVLAAPQRALTPGEINSLQRYLDQGRNLLLLSDPGLPVARELLATLGLKFLDGTLIYQDYEQLGSGHPAMALVAEYPAHALGQSLTDISAFAGAAGLMQLVDSPWNSTALLNSVPRSWLETGPMGTRLEFDQDADLMGPVSFGFALERDQPAGTQRAVVIADSDFLANGYLTQVGNRPLAVALFQWLVGRDDQIAIDLPPAPDASLSLSPLATSALAVVFVLALPLFFLTTGMLRWWLRRRRR</sequence>
<dbReference type="EMBL" id="AQQV01000005">
    <property type="protein sequence ID" value="ORE85236.1"/>
    <property type="molecule type" value="Genomic_DNA"/>
</dbReference>
<dbReference type="AlphaFoldDB" id="A0A1Y1SA73"/>
<name>A0A1Y1SA73_9GAMM</name>
<protein>
    <recommendedName>
        <fullName evidence="2">DUF4350 domain-containing protein</fullName>
    </recommendedName>
</protein>
<accession>A0A1Y1SA73</accession>
<proteinExistence type="predicted"/>
<dbReference type="STRING" id="1317117.ATO7_15672"/>
<keyword evidence="4" id="KW-1185">Reference proteome</keyword>
<dbReference type="Pfam" id="PF14258">
    <property type="entry name" value="DUF4350"/>
    <property type="match status" value="1"/>
</dbReference>
<gene>
    <name evidence="3" type="ORF">ATO7_15672</name>
</gene>
<feature type="domain" description="DUF4350" evidence="2">
    <location>
        <begin position="159"/>
        <end position="378"/>
    </location>
</feature>
<dbReference type="Proteomes" id="UP000192342">
    <property type="component" value="Unassembled WGS sequence"/>
</dbReference>
<dbReference type="OrthoDB" id="8530910at2"/>
<evidence type="ECO:0000313" key="3">
    <source>
        <dbReference type="EMBL" id="ORE85236.1"/>
    </source>
</evidence>
<evidence type="ECO:0000256" key="1">
    <source>
        <dbReference type="SAM" id="Phobius"/>
    </source>
</evidence>